<feature type="domain" description="Tf2-1-like SH3-like" evidence="1">
    <location>
        <begin position="84"/>
        <end position="148"/>
    </location>
</feature>
<reference evidence="3" key="1">
    <citation type="journal article" date="2019" name="Plant Biotechnol. J.">
        <title>Genome sequencing of the Australian wild diploid species Gossypium australe highlights disease resistance and delayed gland morphogenesis.</title>
        <authorList>
            <person name="Cai Y."/>
            <person name="Cai X."/>
            <person name="Wang Q."/>
            <person name="Wang P."/>
            <person name="Zhang Y."/>
            <person name="Cai C."/>
            <person name="Xu Y."/>
            <person name="Wang K."/>
            <person name="Zhou Z."/>
            <person name="Wang C."/>
            <person name="Geng S."/>
            <person name="Li B."/>
            <person name="Dong Q."/>
            <person name="Hou Y."/>
            <person name="Wang H."/>
            <person name="Ai P."/>
            <person name="Liu Z."/>
            <person name="Yi F."/>
            <person name="Sun M."/>
            <person name="An G."/>
            <person name="Cheng J."/>
            <person name="Zhang Y."/>
            <person name="Shi Q."/>
            <person name="Xie Y."/>
            <person name="Shi X."/>
            <person name="Chang Y."/>
            <person name="Huang F."/>
            <person name="Chen Y."/>
            <person name="Hong S."/>
            <person name="Mi L."/>
            <person name="Sun Q."/>
            <person name="Zhang L."/>
            <person name="Zhou B."/>
            <person name="Peng R."/>
            <person name="Zhang X."/>
            <person name="Liu F."/>
        </authorList>
    </citation>
    <scope>NUCLEOTIDE SEQUENCE [LARGE SCALE GENOMIC DNA]</scope>
    <source>
        <strain evidence="3">cv. PA1801</strain>
    </source>
</reference>
<dbReference type="OrthoDB" id="998764at2759"/>
<dbReference type="EMBL" id="SMMG02000001">
    <property type="protein sequence ID" value="KAA3486964.1"/>
    <property type="molecule type" value="Genomic_DNA"/>
</dbReference>
<keyword evidence="2" id="KW-0418">Kinase</keyword>
<dbReference type="GO" id="GO:0016301">
    <property type="term" value="F:kinase activity"/>
    <property type="evidence" value="ECO:0007669"/>
    <property type="project" value="UniProtKB-KW"/>
</dbReference>
<keyword evidence="3" id="KW-1185">Reference proteome</keyword>
<organism evidence="2 3">
    <name type="scientific">Gossypium australe</name>
    <dbReference type="NCBI Taxonomy" id="47621"/>
    <lineage>
        <taxon>Eukaryota</taxon>
        <taxon>Viridiplantae</taxon>
        <taxon>Streptophyta</taxon>
        <taxon>Embryophyta</taxon>
        <taxon>Tracheophyta</taxon>
        <taxon>Spermatophyta</taxon>
        <taxon>Magnoliopsida</taxon>
        <taxon>eudicotyledons</taxon>
        <taxon>Gunneridae</taxon>
        <taxon>Pentapetalae</taxon>
        <taxon>rosids</taxon>
        <taxon>malvids</taxon>
        <taxon>Malvales</taxon>
        <taxon>Malvaceae</taxon>
        <taxon>Malvoideae</taxon>
        <taxon>Gossypium</taxon>
    </lineage>
</organism>
<sequence>MSTRLMLSDDGSILAELKAKPIFLQQIYEAQKYENELQAKRVQLKAEHQVPSGLLQPVMILEWKRDRVTMDFLLGLPLSLKKKDVIWVVVDRLTRVQRSGRKGKLSPRFIGPYEIIERISPVASRLALPSKLEKIHNVFHVSMLRRYRSDPSHVISPADIKIQPDMTYNEEPVRILVRKVKQLRNKCIALMKVLWQ</sequence>
<dbReference type="InterPro" id="IPR056924">
    <property type="entry name" value="SH3_Tf2-1"/>
</dbReference>
<gene>
    <name evidence="2" type="ORF">EPI10_030822</name>
</gene>
<evidence type="ECO:0000313" key="3">
    <source>
        <dbReference type="Proteomes" id="UP000325315"/>
    </source>
</evidence>
<evidence type="ECO:0000313" key="2">
    <source>
        <dbReference type="EMBL" id="KAA3486964.1"/>
    </source>
</evidence>
<dbReference type="Pfam" id="PF24626">
    <property type="entry name" value="SH3_Tf2-1"/>
    <property type="match status" value="1"/>
</dbReference>
<dbReference type="PANTHER" id="PTHR46148:SF44">
    <property type="entry name" value="GAG-POL POLYPROTEIN"/>
    <property type="match status" value="1"/>
</dbReference>
<accession>A0A5B6X0X0</accession>
<dbReference type="AlphaFoldDB" id="A0A5B6X0X0"/>
<dbReference type="PANTHER" id="PTHR46148">
    <property type="entry name" value="CHROMO DOMAIN-CONTAINING PROTEIN"/>
    <property type="match status" value="1"/>
</dbReference>
<protein>
    <submittedName>
        <fullName evidence="2">Receptor-like protein kinase</fullName>
    </submittedName>
</protein>
<dbReference type="Proteomes" id="UP000325315">
    <property type="component" value="Unassembled WGS sequence"/>
</dbReference>
<proteinExistence type="predicted"/>
<name>A0A5B6X0X0_9ROSI</name>
<keyword evidence="2" id="KW-0675">Receptor</keyword>
<keyword evidence="2" id="KW-0808">Transferase</keyword>
<evidence type="ECO:0000259" key="1">
    <source>
        <dbReference type="Pfam" id="PF24626"/>
    </source>
</evidence>
<comment type="caution">
    <text evidence="2">The sequence shown here is derived from an EMBL/GenBank/DDBJ whole genome shotgun (WGS) entry which is preliminary data.</text>
</comment>